<sequence>MMESHLSSILLEAGVIVPCNDSCPHADLPSEKIQMKVPLQSGEPPHIGAEHPREPPPSTTVCENVMLTYCVNLSRTLSSIRQQMAAALPPPASKPLHSLQPGDFVVVKDFRRKHWQAKCWHGPFQILLTTHTAVKLAERATWIHASHCKRVPAPAESQTTDHDTNTPLTSVDS</sequence>
<evidence type="ECO:0000313" key="2">
    <source>
        <dbReference type="Proteomes" id="UP000831701"/>
    </source>
</evidence>
<keyword evidence="2" id="KW-1185">Reference proteome</keyword>
<protein>
    <submittedName>
        <fullName evidence="1">Uncharacterized protein</fullName>
    </submittedName>
</protein>
<evidence type="ECO:0000313" key="1">
    <source>
        <dbReference type="EMBL" id="KAI3354605.1"/>
    </source>
</evidence>
<accession>A0ACB8VG08</accession>
<dbReference type="EMBL" id="CM041552">
    <property type="protein sequence ID" value="KAI3354605.1"/>
    <property type="molecule type" value="Genomic_DNA"/>
</dbReference>
<organism evidence="1 2">
    <name type="scientific">Scortum barcoo</name>
    <name type="common">barcoo grunter</name>
    <dbReference type="NCBI Taxonomy" id="214431"/>
    <lineage>
        <taxon>Eukaryota</taxon>
        <taxon>Metazoa</taxon>
        <taxon>Chordata</taxon>
        <taxon>Craniata</taxon>
        <taxon>Vertebrata</taxon>
        <taxon>Euteleostomi</taxon>
        <taxon>Actinopterygii</taxon>
        <taxon>Neopterygii</taxon>
        <taxon>Teleostei</taxon>
        <taxon>Neoteleostei</taxon>
        <taxon>Acanthomorphata</taxon>
        <taxon>Eupercaria</taxon>
        <taxon>Centrarchiformes</taxon>
        <taxon>Terapontoidei</taxon>
        <taxon>Terapontidae</taxon>
        <taxon>Scortum</taxon>
    </lineage>
</organism>
<reference evidence="1" key="1">
    <citation type="submission" date="2022-04" db="EMBL/GenBank/DDBJ databases">
        <title>Jade perch genome.</title>
        <authorList>
            <person name="Chao B."/>
        </authorList>
    </citation>
    <scope>NUCLEOTIDE SEQUENCE</scope>
    <source>
        <strain evidence="1">CB-2022</strain>
    </source>
</reference>
<proteinExistence type="predicted"/>
<name>A0ACB8VG08_9TELE</name>
<dbReference type="Proteomes" id="UP000831701">
    <property type="component" value="Chromosome 22"/>
</dbReference>
<comment type="caution">
    <text evidence="1">The sequence shown here is derived from an EMBL/GenBank/DDBJ whole genome shotgun (WGS) entry which is preliminary data.</text>
</comment>
<gene>
    <name evidence="1" type="ORF">L3Q82_019109</name>
</gene>